<gene>
    <name evidence="2" type="ORF">MRATA1EN1_LOCUS12666</name>
</gene>
<dbReference type="EMBL" id="OX459957">
    <property type="protein sequence ID" value="CAI9163704.1"/>
    <property type="molecule type" value="Genomic_DNA"/>
</dbReference>
<dbReference type="Proteomes" id="UP001176941">
    <property type="component" value="Chromosome 21"/>
</dbReference>
<name>A0ABN8YQF0_RANTA</name>
<sequence>MAPHAGSGQRRWHQPQEPGILLLTSEDSTGPGRLACTPSVANTGPGSHLWPSAFPPPQAPLQRPAGDPKRGASHPLPRKPGPLNPSPWPLAADDLRLQWVSWRTDLLDQESHTLIETQPHKAIASQWARSVVTLTAIFFTQAEASPETSPWRARHGQAEA</sequence>
<evidence type="ECO:0000256" key="1">
    <source>
        <dbReference type="SAM" id="MobiDB-lite"/>
    </source>
</evidence>
<evidence type="ECO:0000313" key="2">
    <source>
        <dbReference type="EMBL" id="CAI9163704.1"/>
    </source>
</evidence>
<evidence type="ECO:0000313" key="3">
    <source>
        <dbReference type="Proteomes" id="UP001176941"/>
    </source>
</evidence>
<accession>A0ABN8YQF0</accession>
<protein>
    <submittedName>
        <fullName evidence="2">Uncharacterized protein</fullName>
    </submittedName>
</protein>
<organism evidence="2 3">
    <name type="scientific">Rangifer tarandus platyrhynchus</name>
    <name type="common">Svalbard reindeer</name>
    <dbReference type="NCBI Taxonomy" id="3082113"/>
    <lineage>
        <taxon>Eukaryota</taxon>
        <taxon>Metazoa</taxon>
        <taxon>Chordata</taxon>
        <taxon>Craniata</taxon>
        <taxon>Vertebrata</taxon>
        <taxon>Euteleostomi</taxon>
        <taxon>Mammalia</taxon>
        <taxon>Eutheria</taxon>
        <taxon>Laurasiatheria</taxon>
        <taxon>Artiodactyla</taxon>
        <taxon>Ruminantia</taxon>
        <taxon>Pecora</taxon>
        <taxon>Cervidae</taxon>
        <taxon>Odocoileinae</taxon>
        <taxon>Rangifer</taxon>
    </lineage>
</organism>
<proteinExistence type="predicted"/>
<keyword evidence="3" id="KW-1185">Reference proteome</keyword>
<reference evidence="2" key="1">
    <citation type="submission" date="2023-04" db="EMBL/GenBank/DDBJ databases">
        <authorList>
            <consortium name="ELIXIR-Norway"/>
        </authorList>
    </citation>
    <scope>NUCLEOTIDE SEQUENCE [LARGE SCALE GENOMIC DNA]</scope>
</reference>
<feature type="region of interest" description="Disordered" evidence="1">
    <location>
        <begin position="1"/>
        <end position="89"/>
    </location>
</feature>
<feature type="compositionally biased region" description="Pro residues" evidence="1">
    <location>
        <begin position="78"/>
        <end position="88"/>
    </location>
</feature>